<organism evidence="1 2">
    <name type="scientific">Entomortierella parvispora</name>
    <dbReference type="NCBI Taxonomy" id="205924"/>
    <lineage>
        <taxon>Eukaryota</taxon>
        <taxon>Fungi</taxon>
        <taxon>Fungi incertae sedis</taxon>
        <taxon>Mucoromycota</taxon>
        <taxon>Mortierellomycotina</taxon>
        <taxon>Mortierellomycetes</taxon>
        <taxon>Mortierellales</taxon>
        <taxon>Mortierellaceae</taxon>
        <taxon>Entomortierella</taxon>
    </lineage>
</organism>
<dbReference type="SUPFAM" id="SSF52047">
    <property type="entry name" value="RNI-like"/>
    <property type="match status" value="1"/>
</dbReference>
<evidence type="ECO:0000313" key="1">
    <source>
        <dbReference type="EMBL" id="GJJ68450.1"/>
    </source>
</evidence>
<accession>A0A9P3H1R1</accession>
<evidence type="ECO:0000313" key="2">
    <source>
        <dbReference type="Proteomes" id="UP000827284"/>
    </source>
</evidence>
<dbReference type="EMBL" id="BQFW01000001">
    <property type="protein sequence ID" value="GJJ68450.1"/>
    <property type="molecule type" value="Genomic_DNA"/>
</dbReference>
<proteinExistence type="predicted"/>
<name>A0A9P3H1R1_9FUNG</name>
<comment type="caution">
    <text evidence="1">The sequence shown here is derived from an EMBL/GenBank/DDBJ whole genome shotgun (WGS) entry which is preliminary data.</text>
</comment>
<reference evidence="1" key="1">
    <citation type="submission" date="2021-11" db="EMBL/GenBank/DDBJ databases">
        <authorList>
            <person name="Herlambang A."/>
            <person name="Guo Y."/>
            <person name="Takashima Y."/>
            <person name="Nishizawa T."/>
        </authorList>
    </citation>
    <scope>NUCLEOTIDE SEQUENCE</scope>
    <source>
        <strain evidence="1">E1425</strain>
    </source>
</reference>
<dbReference type="Proteomes" id="UP000827284">
    <property type="component" value="Unassembled WGS sequence"/>
</dbReference>
<gene>
    <name evidence="1" type="ORF">EMPS_00796</name>
</gene>
<dbReference type="AlphaFoldDB" id="A0A9P3H1R1"/>
<reference evidence="1" key="2">
    <citation type="journal article" date="2022" name="Microbiol. Resour. Announc.">
        <title>Whole-Genome Sequence of Entomortierella parvispora E1425, a Mucoromycotan Fungus Associated with Burkholderiaceae-Related Endosymbiotic Bacteria.</title>
        <authorList>
            <person name="Herlambang A."/>
            <person name="Guo Y."/>
            <person name="Takashima Y."/>
            <person name="Narisawa K."/>
            <person name="Ohta H."/>
            <person name="Nishizawa T."/>
        </authorList>
    </citation>
    <scope>NUCLEOTIDE SEQUENCE</scope>
    <source>
        <strain evidence="1">E1425</strain>
    </source>
</reference>
<dbReference type="OrthoDB" id="2347616at2759"/>
<protein>
    <submittedName>
        <fullName evidence="1">Uncharacterized protein</fullName>
    </submittedName>
</protein>
<sequence>MVRLKNFRGAPFWTGNRSLNVIISHFGSTLQSLDLYSLTNVESHMVQDILCRLPLLESFSAKYLDEKDVIEDPRPWVCLRLIKLHVSIWESSTKQPSSSPSTATETTATTLTLTEEAIDSTLACTTALEVLDDEANPRGIIERLGTLRRIQHFDLEARVSLDPIRKRREALHGEVRDLQLGLKNGLDKLKGWRNLRILALTGTNQIITEEDALWMKEHWEHLETITGKLNSLCLATNNARRKILEGRDGGACVFGPEGVYVV</sequence>
<keyword evidence="2" id="KW-1185">Reference proteome</keyword>